<dbReference type="EMBL" id="CAJFCV020000003">
    <property type="protein sequence ID" value="CAG9104583.1"/>
    <property type="molecule type" value="Genomic_DNA"/>
</dbReference>
<proteinExistence type="predicted"/>
<dbReference type="EMBL" id="CAJFDI010000003">
    <property type="protein sequence ID" value="CAD5219371.1"/>
    <property type="molecule type" value="Genomic_DNA"/>
</dbReference>
<reference evidence="5" key="1">
    <citation type="submission" date="2016-11" db="UniProtKB">
        <authorList>
            <consortium name="WormBaseParasite"/>
        </authorList>
    </citation>
    <scope>IDENTIFICATION</scope>
</reference>
<reference evidence="2" key="2">
    <citation type="submission" date="2020-09" db="EMBL/GenBank/DDBJ databases">
        <authorList>
            <person name="Kikuchi T."/>
        </authorList>
    </citation>
    <scope>NUCLEOTIDE SEQUENCE</scope>
    <source>
        <strain evidence="2">Ka4C1</strain>
    </source>
</reference>
<evidence type="ECO:0000256" key="1">
    <source>
        <dbReference type="SAM" id="SignalP"/>
    </source>
</evidence>
<evidence type="ECO:0000313" key="4">
    <source>
        <dbReference type="Proteomes" id="UP000659654"/>
    </source>
</evidence>
<dbReference type="Proteomes" id="UP000095284">
    <property type="component" value="Unplaced"/>
</dbReference>
<feature type="signal peptide" evidence="1">
    <location>
        <begin position="1"/>
        <end position="17"/>
    </location>
</feature>
<dbReference type="Proteomes" id="UP000582659">
    <property type="component" value="Unassembled WGS sequence"/>
</dbReference>
<sequence>MFRPIFLLLFFINPCSCYFRQVYIDLFFKCDGKPAEGVTVHLKQQSIFWYDEEKAVSTTNAKGFLNFISSGWSVIYPPSFYITFTNTCCHDANVQVDFQVRPKLMVNRNVVYLEEFCDSRAPLVQIHY</sequence>
<accession>A0A1I7RQH3</accession>
<name>A0A1I7RQH3_BURXY</name>
<evidence type="ECO:0000313" key="2">
    <source>
        <dbReference type="EMBL" id="CAD5219371.1"/>
    </source>
</evidence>
<dbReference type="WBParaSite" id="BXY_0296600.1">
    <property type="protein sequence ID" value="BXY_0296600.1"/>
    <property type="gene ID" value="BXY_0296600"/>
</dbReference>
<feature type="chain" id="PRO_5035359317" evidence="1">
    <location>
        <begin position="18"/>
        <end position="128"/>
    </location>
</feature>
<dbReference type="AlphaFoldDB" id="A0A1I7RQH3"/>
<protein>
    <submittedName>
        <fullName evidence="2">(pine wood nematode) hypothetical protein</fullName>
    </submittedName>
</protein>
<dbReference type="Proteomes" id="UP000659654">
    <property type="component" value="Unassembled WGS sequence"/>
</dbReference>
<evidence type="ECO:0000313" key="5">
    <source>
        <dbReference type="WBParaSite" id="BXY_0296600.1"/>
    </source>
</evidence>
<keyword evidence="4" id="KW-1185">Reference proteome</keyword>
<keyword evidence="1" id="KW-0732">Signal</keyword>
<evidence type="ECO:0000313" key="3">
    <source>
        <dbReference type="Proteomes" id="UP000095284"/>
    </source>
</evidence>
<organism evidence="3 5">
    <name type="scientific">Bursaphelenchus xylophilus</name>
    <name type="common">Pinewood nematode worm</name>
    <name type="synonym">Aphelenchoides xylophilus</name>
    <dbReference type="NCBI Taxonomy" id="6326"/>
    <lineage>
        <taxon>Eukaryota</taxon>
        <taxon>Metazoa</taxon>
        <taxon>Ecdysozoa</taxon>
        <taxon>Nematoda</taxon>
        <taxon>Chromadorea</taxon>
        <taxon>Rhabditida</taxon>
        <taxon>Tylenchina</taxon>
        <taxon>Tylenchomorpha</taxon>
        <taxon>Aphelenchoidea</taxon>
        <taxon>Aphelenchoididae</taxon>
        <taxon>Bursaphelenchus</taxon>
    </lineage>
</organism>
<gene>
    <name evidence="2" type="ORF">BXYJ_LOCUS5645</name>
</gene>